<keyword evidence="2" id="KW-0186">Copper</keyword>
<feature type="chain" id="PRO_5045906148" description="CopC domain-containing protein" evidence="4">
    <location>
        <begin position="40"/>
        <end position="198"/>
    </location>
</feature>
<evidence type="ECO:0000256" key="4">
    <source>
        <dbReference type="SAM" id="SignalP"/>
    </source>
</evidence>
<evidence type="ECO:0000313" key="6">
    <source>
        <dbReference type="EMBL" id="GAA3076415.1"/>
    </source>
</evidence>
<evidence type="ECO:0000256" key="2">
    <source>
        <dbReference type="ARBA" id="ARBA00023008"/>
    </source>
</evidence>
<dbReference type="EMBL" id="BAAAVT010000030">
    <property type="protein sequence ID" value="GAA3076415.1"/>
    <property type="molecule type" value="Genomic_DNA"/>
</dbReference>
<keyword evidence="3" id="KW-0812">Transmembrane</keyword>
<comment type="caution">
    <text evidence="6">The sequence shown here is derived from an EMBL/GenBank/DDBJ whole genome shotgun (WGS) entry which is preliminary data.</text>
</comment>
<keyword evidence="3" id="KW-1133">Transmembrane helix</keyword>
<evidence type="ECO:0000313" key="7">
    <source>
        <dbReference type="Proteomes" id="UP001500236"/>
    </source>
</evidence>
<dbReference type="PROSITE" id="PS51257">
    <property type="entry name" value="PROKAR_LIPOPROTEIN"/>
    <property type="match status" value="1"/>
</dbReference>
<dbReference type="Gene3D" id="2.60.40.1220">
    <property type="match status" value="1"/>
</dbReference>
<evidence type="ECO:0000256" key="1">
    <source>
        <dbReference type="ARBA" id="ARBA00022729"/>
    </source>
</evidence>
<dbReference type="InterPro" id="IPR014755">
    <property type="entry name" value="Cu-Rt/internalin_Ig-like"/>
</dbReference>
<feature type="signal peptide" evidence="4">
    <location>
        <begin position="1"/>
        <end position="39"/>
    </location>
</feature>
<feature type="domain" description="CopC" evidence="5">
    <location>
        <begin position="40"/>
        <end position="136"/>
    </location>
</feature>
<sequence>MGETRPVAASRRGGTLRSVGLAVATAAACSVLWTAPASAHDTLLAASPEADEVLDHSPEAITLEFSGDGLTTGETITNTILLRDANGENWEGETEVEGSAMSTELPEPLPNGEFDVVYRVVYSDGHSEEHSYSFEVADPDAEDEIVLETTEPWEGEPSDNAADASGSVPSWVLGLGAGAAAVVVVIVLVMRRPGTAGD</sequence>
<evidence type="ECO:0000259" key="5">
    <source>
        <dbReference type="Pfam" id="PF04234"/>
    </source>
</evidence>
<gene>
    <name evidence="6" type="ORF">GCM10010529_29960</name>
</gene>
<evidence type="ECO:0000256" key="3">
    <source>
        <dbReference type="SAM" id="Phobius"/>
    </source>
</evidence>
<dbReference type="Pfam" id="PF04234">
    <property type="entry name" value="CopC"/>
    <property type="match status" value="1"/>
</dbReference>
<dbReference type="InterPro" id="IPR007348">
    <property type="entry name" value="CopC_dom"/>
</dbReference>
<keyword evidence="1 4" id="KW-0732">Signal</keyword>
<dbReference type="SUPFAM" id="SSF81296">
    <property type="entry name" value="E set domains"/>
    <property type="match status" value="1"/>
</dbReference>
<protein>
    <recommendedName>
        <fullName evidence="5">CopC domain-containing protein</fullName>
    </recommendedName>
</protein>
<reference evidence="7" key="1">
    <citation type="journal article" date="2019" name="Int. J. Syst. Evol. Microbiol.">
        <title>The Global Catalogue of Microorganisms (GCM) 10K type strain sequencing project: providing services to taxonomists for standard genome sequencing and annotation.</title>
        <authorList>
            <consortium name="The Broad Institute Genomics Platform"/>
            <consortium name="The Broad Institute Genome Sequencing Center for Infectious Disease"/>
            <person name="Wu L."/>
            <person name="Ma J."/>
        </authorList>
    </citation>
    <scope>NUCLEOTIDE SEQUENCE [LARGE SCALE GENOMIC DNA]</scope>
    <source>
        <strain evidence="7">JCM 14309</strain>
    </source>
</reference>
<keyword evidence="7" id="KW-1185">Reference proteome</keyword>
<name>A0ABP6M7X8_9MICC</name>
<feature type="transmembrane region" description="Helical" evidence="3">
    <location>
        <begin position="171"/>
        <end position="190"/>
    </location>
</feature>
<keyword evidence="3" id="KW-0472">Membrane</keyword>
<accession>A0ABP6M7X8</accession>
<organism evidence="6 7">
    <name type="scientific">Nesterenkonia aethiopica</name>
    <dbReference type="NCBI Taxonomy" id="269144"/>
    <lineage>
        <taxon>Bacteria</taxon>
        <taxon>Bacillati</taxon>
        <taxon>Actinomycetota</taxon>
        <taxon>Actinomycetes</taxon>
        <taxon>Micrococcales</taxon>
        <taxon>Micrococcaceae</taxon>
        <taxon>Nesterenkonia</taxon>
    </lineage>
</organism>
<dbReference type="Proteomes" id="UP001500236">
    <property type="component" value="Unassembled WGS sequence"/>
</dbReference>
<dbReference type="InterPro" id="IPR014756">
    <property type="entry name" value="Ig_E-set"/>
</dbReference>
<proteinExistence type="predicted"/>